<dbReference type="InterPro" id="IPR035919">
    <property type="entry name" value="EAL_sf"/>
</dbReference>
<dbReference type="EMBL" id="CP165628">
    <property type="protein sequence ID" value="XDU73864.1"/>
    <property type="molecule type" value="Genomic_DNA"/>
</dbReference>
<reference evidence="3" key="1">
    <citation type="submission" date="2024-07" db="EMBL/GenBank/DDBJ databases">
        <authorList>
            <person name="Biller S.J."/>
        </authorList>
    </citation>
    <scope>NUCLEOTIDE SEQUENCE</scope>
    <source>
        <strain evidence="3">WC2420</strain>
    </source>
</reference>
<dbReference type="AlphaFoldDB" id="A0AB39VUE2"/>
<dbReference type="PANTHER" id="PTHR33121">
    <property type="entry name" value="CYCLIC DI-GMP PHOSPHODIESTERASE PDEF"/>
    <property type="match status" value="1"/>
</dbReference>
<dbReference type="SMART" id="SM01034">
    <property type="entry name" value="BLUF"/>
    <property type="match status" value="1"/>
</dbReference>
<dbReference type="GO" id="GO:0009882">
    <property type="term" value="F:blue light photoreceptor activity"/>
    <property type="evidence" value="ECO:0007669"/>
    <property type="project" value="InterPro"/>
</dbReference>
<dbReference type="CDD" id="cd01948">
    <property type="entry name" value="EAL"/>
    <property type="match status" value="1"/>
</dbReference>
<feature type="domain" description="EAL" evidence="1">
    <location>
        <begin position="155"/>
        <end position="403"/>
    </location>
</feature>
<gene>
    <name evidence="3" type="ORF">AB3G37_07235</name>
</gene>
<dbReference type="PROSITE" id="PS50925">
    <property type="entry name" value="BLUF"/>
    <property type="match status" value="1"/>
</dbReference>
<organism evidence="3">
    <name type="scientific">Rouxiella sp. WC2420</name>
    <dbReference type="NCBI Taxonomy" id="3234145"/>
    <lineage>
        <taxon>Bacteria</taxon>
        <taxon>Pseudomonadati</taxon>
        <taxon>Pseudomonadota</taxon>
        <taxon>Gammaproteobacteria</taxon>
        <taxon>Enterobacterales</taxon>
        <taxon>Yersiniaceae</taxon>
        <taxon>Rouxiella</taxon>
    </lineage>
</organism>
<dbReference type="InterPro" id="IPR036046">
    <property type="entry name" value="Acylphosphatase-like_dom_sf"/>
</dbReference>
<dbReference type="SUPFAM" id="SSF54975">
    <property type="entry name" value="Acylphosphatase/BLUF domain-like"/>
    <property type="match status" value="1"/>
</dbReference>
<dbReference type="Pfam" id="PF00563">
    <property type="entry name" value="EAL"/>
    <property type="match status" value="1"/>
</dbReference>
<proteinExistence type="predicted"/>
<protein>
    <submittedName>
        <fullName evidence="3">Diguanylate phosphodiesterase</fullName>
    </submittedName>
</protein>
<dbReference type="Gene3D" id="3.20.20.450">
    <property type="entry name" value="EAL domain"/>
    <property type="match status" value="1"/>
</dbReference>
<dbReference type="InterPro" id="IPR050706">
    <property type="entry name" value="Cyclic-di-GMP_PDE-like"/>
</dbReference>
<accession>A0AB39VUE2</accession>
<dbReference type="PANTHER" id="PTHR33121:SF15">
    <property type="entry name" value="BLUE LIGHT- AND TEMPERATURE-REGULATED ANTIREPRESSOR BLUF"/>
    <property type="match status" value="1"/>
</dbReference>
<dbReference type="InterPro" id="IPR001633">
    <property type="entry name" value="EAL_dom"/>
</dbReference>
<dbReference type="Pfam" id="PF04940">
    <property type="entry name" value="BLUF"/>
    <property type="match status" value="1"/>
</dbReference>
<dbReference type="GO" id="GO:0071111">
    <property type="term" value="F:cyclic-guanylate-specific phosphodiesterase activity"/>
    <property type="evidence" value="ECO:0007669"/>
    <property type="project" value="InterPro"/>
</dbReference>
<evidence type="ECO:0000313" key="3">
    <source>
        <dbReference type="EMBL" id="XDU73864.1"/>
    </source>
</evidence>
<evidence type="ECO:0000259" key="1">
    <source>
        <dbReference type="PROSITE" id="PS50883"/>
    </source>
</evidence>
<dbReference type="InterPro" id="IPR007024">
    <property type="entry name" value="BLUF_domain"/>
</dbReference>
<sequence length="404" mass="44719">MLSTIIYRSHLCDNVSVEILAGLAADANVRNQLFDVTGILLFNGSHFFQLLEGPEEAVNKIYDNICSDNRHNNLVELMRDYAPERRFGNVGMELFDLSQYAQETVLEAVLKKGTSKYQLTYDDRALQFLCTFVEAREQENYLEIPPADSWSFVADETPEPAIEFSQASMEDYSFAFQPIVDPLTREVISLEAKLCNLEGSSAHNYFSCLSPEKVYQADLDSKKLAFALAGKLGIGRKTLSIKLLPMSLVRVPEAVDFLIEQIKANGLVPEQIVVAVTETEVITQVEEFASAIRKLKASGISLAIDDFGAGSAGLLLLAQIQPEKIIIDRNIISDVHKNGPKQAIVQAIIKCCSSLEISVIAAGVERPEEWMWLEAAGVLNFQGDLFAKPRLNGIPAVAWPETEL</sequence>
<evidence type="ECO:0000259" key="2">
    <source>
        <dbReference type="PROSITE" id="PS50925"/>
    </source>
</evidence>
<dbReference type="GO" id="GO:0071949">
    <property type="term" value="F:FAD binding"/>
    <property type="evidence" value="ECO:0007669"/>
    <property type="project" value="InterPro"/>
</dbReference>
<dbReference type="PROSITE" id="PS50883">
    <property type="entry name" value="EAL"/>
    <property type="match status" value="1"/>
</dbReference>
<dbReference type="Gene3D" id="3.30.70.100">
    <property type="match status" value="1"/>
</dbReference>
<dbReference type="SMART" id="SM00052">
    <property type="entry name" value="EAL"/>
    <property type="match status" value="1"/>
</dbReference>
<dbReference type="RefSeq" id="WP_369790159.1">
    <property type="nucleotide sequence ID" value="NZ_CP165628.1"/>
</dbReference>
<dbReference type="SUPFAM" id="SSF141868">
    <property type="entry name" value="EAL domain-like"/>
    <property type="match status" value="1"/>
</dbReference>
<feature type="domain" description="BLUF" evidence="2">
    <location>
        <begin position="2"/>
        <end position="93"/>
    </location>
</feature>
<name>A0AB39VUE2_9GAMM</name>